<dbReference type="PANTHER" id="PTHR43711">
    <property type="entry name" value="TWO-COMPONENT HISTIDINE KINASE"/>
    <property type="match status" value="1"/>
</dbReference>
<dbReference type="SMART" id="SM00387">
    <property type="entry name" value="HATPase_c"/>
    <property type="match status" value="1"/>
</dbReference>
<dbReference type="EMBL" id="LXQD01000196">
    <property type="protein sequence ID" value="RCJ32884.1"/>
    <property type="molecule type" value="Genomic_DNA"/>
</dbReference>
<dbReference type="PANTHER" id="PTHR43711:SF31">
    <property type="entry name" value="HISTIDINE KINASE"/>
    <property type="match status" value="1"/>
</dbReference>
<keyword evidence="12" id="KW-1185">Reference proteome</keyword>
<dbReference type="Gene3D" id="6.10.340.10">
    <property type="match status" value="1"/>
</dbReference>
<evidence type="ECO:0000256" key="6">
    <source>
        <dbReference type="ARBA" id="ARBA00022777"/>
    </source>
</evidence>
<evidence type="ECO:0000256" key="1">
    <source>
        <dbReference type="ARBA" id="ARBA00000085"/>
    </source>
</evidence>
<evidence type="ECO:0000256" key="3">
    <source>
        <dbReference type="ARBA" id="ARBA00012438"/>
    </source>
</evidence>
<dbReference type="InterPro" id="IPR036097">
    <property type="entry name" value="HisK_dim/P_sf"/>
</dbReference>
<keyword evidence="8" id="KW-0812">Transmembrane</keyword>
<name>A0A367RBI2_9NOSO</name>
<dbReference type="SUPFAM" id="SSF55874">
    <property type="entry name" value="ATPase domain of HSP90 chaperone/DNA topoisomerase II/histidine kinase"/>
    <property type="match status" value="1"/>
</dbReference>
<gene>
    <name evidence="11" type="ORF">A6770_18320</name>
</gene>
<keyword evidence="7" id="KW-0902">Two-component regulatory system</keyword>
<evidence type="ECO:0000256" key="7">
    <source>
        <dbReference type="ARBA" id="ARBA00023012"/>
    </source>
</evidence>
<feature type="domain" description="Histidine kinase" evidence="9">
    <location>
        <begin position="270"/>
        <end position="486"/>
    </location>
</feature>
<keyword evidence="6" id="KW-0418">Kinase</keyword>
<dbReference type="Pfam" id="PF00512">
    <property type="entry name" value="HisKA"/>
    <property type="match status" value="1"/>
</dbReference>
<comment type="caution">
    <text evidence="11">The sequence shown here is derived from an EMBL/GenBank/DDBJ whole genome shotgun (WGS) entry which is preliminary data.</text>
</comment>
<protein>
    <recommendedName>
        <fullName evidence="3">histidine kinase</fullName>
        <ecNumber evidence="3">2.7.13.3</ecNumber>
    </recommendedName>
</protein>
<feature type="transmembrane region" description="Helical" evidence="8">
    <location>
        <begin position="180"/>
        <end position="198"/>
    </location>
</feature>
<dbReference type="PROSITE" id="PS50885">
    <property type="entry name" value="HAMP"/>
    <property type="match status" value="1"/>
</dbReference>
<dbReference type="InterPro" id="IPR003660">
    <property type="entry name" value="HAMP_dom"/>
</dbReference>
<keyword evidence="5" id="KW-0808">Transferase</keyword>
<dbReference type="GO" id="GO:0000155">
    <property type="term" value="F:phosphorelay sensor kinase activity"/>
    <property type="evidence" value="ECO:0007669"/>
    <property type="project" value="InterPro"/>
</dbReference>
<keyword evidence="8" id="KW-0472">Membrane</keyword>
<dbReference type="PROSITE" id="PS50109">
    <property type="entry name" value="HIS_KIN"/>
    <property type="match status" value="1"/>
</dbReference>
<dbReference type="PRINTS" id="PR00344">
    <property type="entry name" value="BCTRLSENSOR"/>
</dbReference>
<dbReference type="AlphaFoldDB" id="A0A367RBI2"/>
<dbReference type="SMART" id="SM00388">
    <property type="entry name" value="HisKA"/>
    <property type="match status" value="1"/>
</dbReference>
<accession>A0A367RBI2</accession>
<evidence type="ECO:0000256" key="8">
    <source>
        <dbReference type="SAM" id="Phobius"/>
    </source>
</evidence>
<evidence type="ECO:0000259" key="9">
    <source>
        <dbReference type="PROSITE" id="PS50109"/>
    </source>
</evidence>
<evidence type="ECO:0000259" key="10">
    <source>
        <dbReference type="PROSITE" id="PS50885"/>
    </source>
</evidence>
<dbReference type="InterPro" id="IPR003594">
    <property type="entry name" value="HATPase_dom"/>
</dbReference>
<dbReference type="SUPFAM" id="SSF47384">
    <property type="entry name" value="Homodimeric domain of signal transducing histidine kinase"/>
    <property type="match status" value="1"/>
</dbReference>
<proteinExistence type="predicted"/>
<dbReference type="InterPro" id="IPR004358">
    <property type="entry name" value="Sig_transdc_His_kin-like_C"/>
</dbReference>
<dbReference type="CDD" id="cd06225">
    <property type="entry name" value="HAMP"/>
    <property type="match status" value="1"/>
</dbReference>
<evidence type="ECO:0000256" key="4">
    <source>
        <dbReference type="ARBA" id="ARBA00022553"/>
    </source>
</evidence>
<sequence length="496" mass="56599">MVLTINLVRLLAPITLKTHLFAPLYSSLMVLVLLIMGQQGLNIWIAILCKEAANEVNQTFIVKREGERLLNAVVDEERSWRENLNNQPLSFYGSLNRLKTLVKDNPNQVNQLSKIDNLYVGWQEQLAGRELLSSSSESTTEAEKVLFNSLRTQIQTLVEREEIYLSDVENCLQQIQQIKIVVNILTSLVIITGMWINYQILRRRVEVPLRKLIEVGETWRIGRMEARLAYSAPDEIGRLSEILNAMAGEVRERQECIEVRNKQLENLICALSHDLRTPLLASRMTLDSMLKGAFGPISDTCKEVFQDYRQGNEDLLKLVEALLNISRYEAGYSDRLNYEPLDWQKIFVKTITQIKTTSTSEFTFNYKIPQLLPTVYADELEIQRVIQNLLDNAVRVSEPNKEISLEVATLGENEVQVFVCDRGSGIAPQDKEKLFHRFVQGQGRRGRSGLGLYLCRQIIETHGGNIGVESSLGEGSTFWFTLPVATDKFNFQDEQI</sequence>
<dbReference type="InterPro" id="IPR003661">
    <property type="entry name" value="HisK_dim/P_dom"/>
</dbReference>
<dbReference type="CDD" id="cd00075">
    <property type="entry name" value="HATPase"/>
    <property type="match status" value="1"/>
</dbReference>
<keyword evidence="4" id="KW-0597">Phosphoprotein</keyword>
<dbReference type="InterPro" id="IPR005467">
    <property type="entry name" value="His_kinase_dom"/>
</dbReference>
<comment type="catalytic activity">
    <reaction evidence="1">
        <text>ATP + protein L-histidine = ADP + protein N-phospho-L-histidine.</text>
        <dbReference type="EC" id="2.7.13.3"/>
    </reaction>
</comment>
<dbReference type="Proteomes" id="UP000252107">
    <property type="component" value="Unassembled WGS sequence"/>
</dbReference>
<dbReference type="InterPro" id="IPR050736">
    <property type="entry name" value="Sensor_HK_Regulatory"/>
</dbReference>
<dbReference type="GO" id="GO:0016020">
    <property type="term" value="C:membrane"/>
    <property type="evidence" value="ECO:0007669"/>
    <property type="project" value="UniProtKB-SubCell"/>
</dbReference>
<dbReference type="Gene3D" id="3.30.565.10">
    <property type="entry name" value="Histidine kinase-like ATPase, C-terminal domain"/>
    <property type="match status" value="1"/>
</dbReference>
<comment type="subcellular location">
    <subcellularLocation>
        <location evidence="2">Membrane</location>
    </subcellularLocation>
</comment>
<reference evidence="11" key="1">
    <citation type="submission" date="2016-04" db="EMBL/GenBank/DDBJ databases">
        <authorList>
            <person name="Tabuchi Yagui T.R."/>
        </authorList>
    </citation>
    <scope>NUCLEOTIDE SEQUENCE [LARGE SCALE GENOMIC DNA]</scope>
    <source>
        <strain evidence="11">NIES-26</strain>
    </source>
</reference>
<evidence type="ECO:0000256" key="2">
    <source>
        <dbReference type="ARBA" id="ARBA00004370"/>
    </source>
</evidence>
<dbReference type="InterPro" id="IPR036890">
    <property type="entry name" value="HATPase_C_sf"/>
</dbReference>
<evidence type="ECO:0000256" key="5">
    <source>
        <dbReference type="ARBA" id="ARBA00022679"/>
    </source>
</evidence>
<dbReference type="Pfam" id="PF02518">
    <property type="entry name" value="HATPase_c"/>
    <property type="match status" value="1"/>
</dbReference>
<evidence type="ECO:0000313" key="12">
    <source>
        <dbReference type="Proteomes" id="UP000252107"/>
    </source>
</evidence>
<feature type="transmembrane region" description="Helical" evidence="8">
    <location>
        <begin position="20"/>
        <end position="37"/>
    </location>
</feature>
<dbReference type="SMART" id="SM00304">
    <property type="entry name" value="HAMP"/>
    <property type="match status" value="1"/>
</dbReference>
<feature type="domain" description="HAMP" evidence="10">
    <location>
        <begin position="203"/>
        <end position="255"/>
    </location>
</feature>
<keyword evidence="8" id="KW-1133">Transmembrane helix</keyword>
<dbReference type="CDD" id="cd00082">
    <property type="entry name" value="HisKA"/>
    <property type="match status" value="1"/>
</dbReference>
<dbReference type="Gene3D" id="1.10.287.130">
    <property type="match status" value="1"/>
</dbReference>
<evidence type="ECO:0000313" key="11">
    <source>
        <dbReference type="EMBL" id="RCJ32884.1"/>
    </source>
</evidence>
<organism evidence="11 12">
    <name type="scientific">Nostoc minutum NIES-26</name>
    <dbReference type="NCBI Taxonomy" id="1844469"/>
    <lineage>
        <taxon>Bacteria</taxon>
        <taxon>Bacillati</taxon>
        <taxon>Cyanobacteriota</taxon>
        <taxon>Cyanophyceae</taxon>
        <taxon>Nostocales</taxon>
        <taxon>Nostocaceae</taxon>
        <taxon>Nostoc</taxon>
    </lineage>
</organism>
<dbReference type="EC" id="2.7.13.3" evidence="3"/>